<feature type="signal peptide" evidence="1">
    <location>
        <begin position="1"/>
        <end position="21"/>
    </location>
</feature>
<reference evidence="2 3" key="1">
    <citation type="submission" date="2019-09" db="EMBL/GenBank/DDBJ databases">
        <title>Draft genome sequence of Ginsengibacter sp. BR5-29.</title>
        <authorList>
            <person name="Im W.-T."/>
        </authorList>
    </citation>
    <scope>NUCLEOTIDE SEQUENCE [LARGE SCALE GENOMIC DNA]</scope>
    <source>
        <strain evidence="2 3">BR5-29</strain>
    </source>
</reference>
<protein>
    <recommendedName>
        <fullName evidence="4">Lipoprotein</fullName>
    </recommendedName>
</protein>
<evidence type="ECO:0000313" key="3">
    <source>
        <dbReference type="Proteomes" id="UP000326903"/>
    </source>
</evidence>
<accession>A0A5J5II00</accession>
<evidence type="ECO:0008006" key="4">
    <source>
        <dbReference type="Google" id="ProtNLM"/>
    </source>
</evidence>
<sequence>MNKLKVILLLSLIAACNNSSSVNENKSTEQLNKGTYGYDVAFLKKYSPHLVQLQDSNMKILVSADYQGRVMTSSATGDSGSGYGWINYNLISSGEKKKQFNPVGGEERFWLGPEGGQYSIYFNKGDSFNIMHWQVPPVVDTETYNIVQQDKSSVTFSKSAVITNYSGTTFNLDIKRKVELLNKNAVEKNLHISIPEGVQYVAYESTNQIKNTGSREWKKDSGLLSIWLLGMMNPTPQTKVVIPFIPGPNAKSYITDNYFGKIPANRLMVKDSVLFFRCDGKSRGKLGLSPAIAKPIVGSYDFKKNVLTILIPEVHNGEAYVNSKWEIQQQPYKGDVINSYNDGPLEDGTQLGPFYEIESSSPARELRPGETQEYHQLTCHFQGDYSALKELAKQLLFIDLDELKNW</sequence>
<dbReference type="Pfam" id="PF20583">
    <property type="entry name" value="DUF6786"/>
    <property type="match status" value="1"/>
</dbReference>
<dbReference type="PROSITE" id="PS51257">
    <property type="entry name" value="PROKAR_LIPOPROTEIN"/>
    <property type="match status" value="1"/>
</dbReference>
<dbReference type="Proteomes" id="UP000326903">
    <property type="component" value="Unassembled WGS sequence"/>
</dbReference>
<comment type="caution">
    <text evidence="2">The sequence shown here is derived from an EMBL/GenBank/DDBJ whole genome shotgun (WGS) entry which is preliminary data.</text>
</comment>
<feature type="chain" id="PRO_5023808683" description="Lipoprotein" evidence="1">
    <location>
        <begin position="22"/>
        <end position="406"/>
    </location>
</feature>
<proteinExistence type="predicted"/>
<gene>
    <name evidence="2" type="ORF">FW778_00880</name>
</gene>
<name>A0A5J5II00_9BACT</name>
<keyword evidence="1" id="KW-0732">Signal</keyword>
<evidence type="ECO:0000313" key="2">
    <source>
        <dbReference type="EMBL" id="KAA9040629.1"/>
    </source>
</evidence>
<dbReference type="AlphaFoldDB" id="A0A5J5II00"/>
<organism evidence="2 3">
    <name type="scientific">Ginsengibacter hankyongi</name>
    <dbReference type="NCBI Taxonomy" id="2607284"/>
    <lineage>
        <taxon>Bacteria</taxon>
        <taxon>Pseudomonadati</taxon>
        <taxon>Bacteroidota</taxon>
        <taxon>Chitinophagia</taxon>
        <taxon>Chitinophagales</taxon>
        <taxon>Chitinophagaceae</taxon>
        <taxon>Ginsengibacter</taxon>
    </lineage>
</organism>
<dbReference type="RefSeq" id="WP_150412689.1">
    <property type="nucleotide sequence ID" value="NZ_VYQF01000001.1"/>
</dbReference>
<dbReference type="EMBL" id="VYQF01000001">
    <property type="protein sequence ID" value="KAA9040629.1"/>
    <property type="molecule type" value="Genomic_DNA"/>
</dbReference>
<dbReference type="InterPro" id="IPR046713">
    <property type="entry name" value="DUF6786"/>
</dbReference>
<keyword evidence="3" id="KW-1185">Reference proteome</keyword>
<evidence type="ECO:0000256" key="1">
    <source>
        <dbReference type="SAM" id="SignalP"/>
    </source>
</evidence>